<dbReference type="AlphaFoldDB" id="A0A4P7AGU0"/>
<dbReference type="Proteomes" id="UP000294309">
    <property type="component" value="Chromosome"/>
</dbReference>
<dbReference type="OrthoDB" id="387742at2"/>
<dbReference type="EMBL" id="CP038013">
    <property type="protein sequence ID" value="QBQ07634.1"/>
    <property type="molecule type" value="Genomic_DNA"/>
</dbReference>
<name>A0A4P7AGU0_9MOLU</name>
<keyword evidence="2" id="KW-1185">Reference proteome</keyword>
<protein>
    <submittedName>
        <fullName evidence="1">MOLPALP family lipoprotein</fullName>
    </submittedName>
</protein>
<evidence type="ECO:0000313" key="2">
    <source>
        <dbReference type="Proteomes" id="UP000294309"/>
    </source>
</evidence>
<organism evidence="1 2">
    <name type="scientific">Spiroplasma gladiatoris</name>
    <dbReference type="NCBI Taxonomy" id="2143"/>
    <lineage>
        <taxon>Bacteria</taxon>
        <taxon>Bacillati</taxon>
        <taxon>Mycoplasmatota</taxon>
        <taxon>Mollicutes</taxon>
        <taxon>Entomoplasmatales</taxon>
        <taxon>Spiroplasmataceae</taxon>
        <taxon>Spiroplasma</taxon>
    </lineage>
</organism>
<dbReference type="PROSITE" id="PS51257">
    <property type="entry name" value="PROKAR_LIPOPROTEIN"/>
    <property type="match status" value="1"/>
</dbReference>
<gene>
    <name evidence="1" type="ORF">SGLAD_v1c04350</name>
</gene>
<proteinExistence type="predicted"/>
<dbReference type="RefSeq" id="WP_134297428.1">
    <property type="nucleotide sequence ID" value="NZ_CP038013.1"/>
</dbReference>
<accession>A0A4P7AGU0</accession>
<dbReference type="NCBIfam" id="NF045726">
    <property type="entry name" value="XXplasma_LP"/>
    <property type="match status" value="1"/>
</dbReference>
<dbReference type="KEGG" id="sgq:SGLAD_v1c04350"/>
<dbReference type="InterPro" id="IPR054816">
    <property type="entry name" value="Lipoprotein_mollicutes-type_CS"/>
</dbReference>
<keyword evidence="1" id="KW-0449">Lipoprotein</keyword>
<evidence type="ECO:0000313" key="1">
    <source>
        <dbReference type="EMBL" id="QBQ07634.1"/>
    </source>
</evidence>
<reference evidence="1 2" key="1">
    <citation type="submission" date="2019-03" db="EMBL/GenBank/DDBJ databases">
        <title>Complete genome sequence of Spiroplasma gladiatoris TG-1 (DSM 22552).</title>
        <authorList>
            <person name="Lin Y.-C."/>
            <person name="Chou L."/>
            <person name="Kuo C.-H."/>
        </authorList>
    </citation>
    <scope>NUCLEOTIDE SEQUENCE [LARGE SCALE GENOMIC DNA]</scope>
    <source>
        <strain evidence="1 2">TG-1</strain>
    </source>
</reference>
<sequence length="773" mass="87049">MKKLLSFMAIVTLITSTSTLTVSCGKEEITNQISSKSINILLKEMAKNAYLNNVKDYDFNYVFNSVIKNQQIQRLNGNANFDTNDEFTSSSKFSDIANKYFESNVYSSDETNVEGINLKKGQKPEESSALQPFIKNLPSIIDSLGDKNTAGVGISILEKSGLLNLKSFANSPLLKIITKAIPADAFSNLSTSFFRSEYNEMSVQTALSSSIISMINAINKFSYPDQNSRPNHLDASTSESVKNNYPIAMQQLSNTIKEILNGNAKFTFDMFNNTQSIADILNFVRVLSVYISGFFETYKDASYKEVSTNDLKNYRSKSFDDVTKNTLNLKSAINYFLDMFYINDGMAAKNLMKLLFYEDFSSIEQGGSNDYKDYAYLDIEIGLSDASEDGVIKKAEEQVNKFKDFLMKDYNGEYNNTGGISTLVRTILNSVITENKSVKIGNVLTKGLGLLSTDRNRKLVTIKILGDDLESPSTVWGKLIKSILGTLKMDTPENILKKYSDKIADSVNDLIPLTQNGKRAVVNILSTNGIVDNTWGTIWNKPILYYLSKIIDFKIELNEPGQYAKSIADIVENFDLIKKINLYDFMGLSFDKNRLNSLKNLSEYFLSHKNGYVESSGQTEDNGGGVKNIPTKLLKDDTKINFNTLSSLVKNAGSVLPEIAKNPDDILEKLGIINNNIEENSFADNFIDMLNDIKGIKNITPVIETFMDRFDFSQKVKAKQILDEYNKIGDNDVDEKIINLYQYQYRVRDKIITFDLKKNAELFFIKKIKIINN</sequence>